<sequence>MTRGRPGLAGPGLPAWGQAFPARLAEDVRRAAAFVPESRPGPAEPFRVVVTGESVDIPSRVYDEEPGECPGPGLTGTQRLILHCLYSRHHDGHVRQRHLEALLPAAEPWVVPYVIQQAGEYVREIQGAIRRGLPGVAVPHSPQRRLYGAFIVRNAELFARTERRAVSYWACYHRAEYPVFGASPGGVLMAEFRAAATECAGTAWPRHTPRPVAAALTPPAAAAARPPSPGSRP</sequence>
<reference evidence="2 3" key="1">
    <citation type="submission" date="2018-06" db="EMBL/GenBank/DDBJ databases">
        <authorList>
            <consortium name="Pathogen Informatics"/>
            <person name="Doyle S."/>
        </authorList>
    </citation>
    <scope>NUCLEOTIDE SEQUENCE [LARGE SCALE GENOMIC DNA]</scope>
    <source>
        <strain evidence="2 3">NCTC7807</strain>
    </source>
</reference>
<organism evidence="2 3">
    <name type="scientific">Streptomyces griseus</name>
    <dbReference type="NCBI Taxonomy" id="1911"/>
    <lineage>
        <taxon>Bacteria</taxon>
        <taxon>Bacillati</taxon>
        <taxon>Actinomycetota</taxon>
        <taxon>Actinomycetes</taxon>
        <taxon>Kitasatosporales</taxon>
        <taxon>Streptomycetaceae</taxon>
        <taxon>Streptomyces</taxon>
    </lineage>
</organism>
<accession>A0A380PBL3</accession>
<evidence type="ECO:0000313" key="2">
    <source>
        <dbReference type="EMBL" id="SUP62308.1"/>
    </source>
</evidence>
<gene>
    <name evidence="2" type="ORF">NCTC7807_05473</name>
</gene>
<feature type="compositionally biased region" description="Low complexity" evidence="1">
    <location>
        <begin position="210"/>
        <end position="225"/>
    </location>
</feature>
<name>A0A380PBL3_STRGR</name>
<evidence type="ECO:0000313" key="3">
    <source>
        <dbReference type="Proteomes" id="UP000254150"/>
    </source>
</evidence>
<evidence type="ECO:0000256" key="1">
    <source>
        <dbReference type="SAM" id="MobiDB-lite"/>
    </source>
</evidence>
<proteinExistence type="predicted"/>
<dbReference type="EMBL" id="UHID01000009">
    <property type="protein sequence ID" value="SUP62308.1"/>
    <property type="molecule type" value="Genomic_DNA"/>
</dbReference>
<feature type="region of interest" description="Disordered" evidence="1">
    <location>
        <begin position="210"/>
        <end position="233"/>
    </location>
</feature>
<dbReference type="AlphaFoldDB" id="A0A380PBL3"/>
<dbReference type="Proteomes" id="UP000254150">
    <property type="component" value="Unassembled WGS sequence"/>
</dbReference>
<protein>
    <submittedName>
        <fullName evidence="2">Uncharacterized protein</fullName>
    </submittedName>
</protein>